<accession>A0A3Q4AF33</accession>
<evidence type="ECO:0000313" key="1">
    <source>
        <dbReference type="Ensembl" id="ENSMMOP00000002630.1"/>
    </source>
</evidence>
<reference evidence="1" key="2">
    <citation type="submission" date="2025-09" db="UniProtKB">
        <authorList>
            <consortium name="Ensembl"/>
        </authorList>
    </citation>
    <scope>IDENTIFICATION</scope>
</reference>
<dbReference type="Proteomes" id="UP000261620">
    <property type="component" value="Unplaced"/>
</dbReference>
<evidence type="ECO:0000313" key="2">
    <source>
        <dbReference type="Proteomes" id="UP000261620"/>
    </source>
</evidence>
<dbReference type="AlphaFoldDB" id="A0A3Q4AF33"/>
<name>A0A3Q4AF33_MOLML</name>
<sequence>MCYIAFKDIKAGFPAEHCTSETINAIQLSLVLMLFLIGAHSKHIENNNRQRQSLLSRLRVTIGLSLYSQDNCAFKMLTPFIRWCKCHFERTYRTLITLDLICQLSYTTHLYSNLDGTAGI</sequence>
<proteinExistence type="predicted"/>
<organism evidence="1 2">
    <name type="scientific">Mola mola</name>
    <name type="common">Ocean sunfish</name>
    <name type="synonym">Tetraodon mola</name>
    <dbReference type="NCBI Taxonomy" id="94237"/>
    <lineage>
        <taxon>Eukaryota</taxon>
        <taxon>Metazoa</taxon>
        <taxon>Chordata</taxon>
        <taxon>Craniata</taxon>
        <taxon>Vertebrata</taxon>
        <taxon>Euteleostomi</taxon>
        <taxon>Actinopterygii</taxon>
        <taxon>Neopterygii</taxon>
        <taxon>Teleostei</taxon>
        <taxon>Neoteleostei</taxon>
        <taxon>Acanthomorphata</taxon>
        <taxon>Eupercaria</taxon>
        <taxon>Tetraodontiformes</taxon>
        <taxon>Molidae</taxon>
        <taxon>Mola</taxon>
    </lineage>
</organism>
<protein>
    <submittedName>
        <fullName evidence="1">Uncharacterized protein</fullName>
    </submittedName>
</protein>
<dbReference type="Ensembl" id="ENSMMOT00000002672.1">
    <property type="protein sequence ID" value="ENSMMOP00000002630.1"/>
    <property type="gene ID" value="ENSMMOG00000002138.1"/>
</dbReference>
<keyword evidence="2" id="KW-1185">Reference proteome</keyword>
<reference evidence="1" key="1">
    <citation type="submission" date="2025-08" db="UniProtKB">
        <authorList>
            <consortium name="Ensembl"/>
        </authorList>
    </citation>
    <scope>IDENTIFICATION</scope>
</reference>